<protein>
    <submittedName>
        <fullName evidence="1">Uncharacterized protein</fullName>
    </submittedName>
</protein>
<evidence type="ECO:0000313" key="1">
    <source>
        <dbReference type="EMBL" id="KAJ7390108.1"/>
    </source>
</evidence>
<dbReference type="AlphaFoldDB" id="A0A9W9ZYB5"/>
<comment type="caution">
    <text evidence="1">The sequence shown here is derived from an EMBL/GenBank/DDBJ whole genome shotgun (WGS) entry which is preliminary data.</text>
</comment>
<keyword evidence="2" id="KW-1185">Reference proteome</keyword>
<dbReference type="Proteomes" id="UP001163046">
    <property type="component" value="Unassembled WGS sequence"/>
</dbReference>
<organism evidence="1 2">
    <name type="scientific">Desmophyllum pertusum</name>
    <dbReference type="NCBI Taxonomy" id="174260"/>
    <lineage>
        <taxon>Eukaryota</taxon>
        <taxon>Metazoa</taxon>
        <taxon>Cnidaria</taxon>
        <taxon>Anthozoa</taxon>
        <taxon>Hexacorallia</taxon>
        <taxon>Scleractinia</taxon>
        <taxon>Caryophylliina</taxon>
        <taxon>Caryophylliidae</taxon>
        <taxon>Desmophyllum</taxon>
    </lineage>
</organism>
<reference evidence="1" key="1">
    <citation type="submission" date="2023-01" db="EMBL/GenBank/DDBJ databases">
        <title>Genome assembly of the deep-sea coral Lophelia pertusa.</title>
        <authorList>
            <person name="Herrera S."/>
            <person name="Cordes E."/>
        </authorList>
    </citation>
    <scope>NUCLEOTIDE SEQUENCE</scope>
    <source>
        <strain evidence="1">USNM1676648</strain>
        <tissue evidence="1">Polyp</tissue>
    </source>
</reference>
<evidence type="ECO:0000313" key="2">
    <source>
        <dbReference type="Proteomes" id="UP001163046"/>
    </source>
</evidence>
<sequence>MTQENEFTTLLNSTSTVEPGELAKQLLSCLEKMDPRLFQMGTILVNSAEFPQLHALMFQSFKRCCLAIYRRNEVKLSDKKAELCSSWLKYLNDFKPGRNTPERKALESISFGNQYSARDVHCLSTLFASYSLRVNTLKRLREEESRGIFAETSSPPAVQREESFDKIYSFAGWSLNSMKNTRTRALAGKGYEVSQSRRKAVEEELSFVDMLCHKNKKEIKNNSTFLRELDVAVGSEKGGLYLPSARDTAILP</sequence>
<name>A0A9W9ZYB5_9CNID</name>
<gene>
    <name evidence="1" type="ORF">OS493_027141</name>
</gene>
<proteinExistence type="predicted"/>
<accession>A0A9W9ZYB5</accession>
<dbReference type="EMBL" id="MU825420">
    <property type="protein sequence ID" value="KAJ7390108.1"/>
    <property type="molecule type" value="Genomic_DNA"/>
</dbReference>